<sequence>MSDRRFPSGPNRYLLLCSLALVLGVAIAPRASAALPGENPADRLLQTGLEPFDRGEFEAAPIAFRQVLEGDRLRGREIAPQIANLSNIDDVLNRLSPALNTYRRALEQARAIGDWAEVAQTLDRLGALYVEFKQYDRALESFQEALKLFERLGDLHTIARLQNQIGKLYFSAGDYLQSLDFLQQSLATFQRLDDLAGESVALGNIARVLDRQNKTELAIIFYKKAINLTEDLRQTFRETAEGFPPLPVELKEIYTGKVEDTYKQLSELLLQSDRVVEAQEVLDLLKIQEIDSYLRSVRGSDLDPRRLQLLPQEEQLVAEYTHLQTEAVELGKELSRLQAIPPEKRTAAQQERLDTLVQLQQQLGDKFQAFVNRPDVVDIERQLRRSSPEDSLKLASLQQLQGRLQGLDRPVAILYPLVLEDRLELVLVTPDGPPLHRTVAVSREELNGEIVEFRKLLTDPKRRRHREWVQESGYRLYQWLLAPIEAALARGGVETILYAPDGQLRYIPLGALYDGDRWAIERFEIDNITAIGLMQFEQGTTVEGRSPHRVLAGAFSEGTYRIWVGDREFIFSGLPFAGAEVDNVASAIPTTTTLFNDRFSPEATIARAEDYTILHLATHAAFVTGEPEESFILFGNGDRVTLRDVALWSLPNVELVVLSACQTGVGGVLGNGQEILGFGYQMQQTGAEATISSLWSVDDRGTQLLMDAFYERLQTPGVGKGQALRQAQLSLLADPQYSHPYHWASFILIGNGLD</sequence>
<feature type="repeat" description="TPR" evidence="1">
    <location>
        <begin position="119"/>
        <end position="152"/>
    </location>
</feature>
<reference evidence="4 5" key="1">
    <citation type="submission" date="2020-04" db="EMBL/GenBank/DDBJ databases">
        <authorList>
            <person name="Basu S."/>
            <person name="Maruthanayagam V."/>
            <person name="Chakraborty S."/>
            <person name="Pramanik A."/>
            <person name="Mukherjee J."/>
            <person name="Brink B."/>
        </authorList>
    </citation>
    <scope>NUCLEOTIDE SEQUENCE [LARGE SCALE GENOMIC DNA]</scope>
    <source>
        <strain evidence="4 5">AP17</strain>
    </source>
</reference>
<dbReference type="Gene3D" id="1.25.40.10">
    <property type="entry name" value="Tetratricopeptide repeat domain"/>
    <property type="match status" value="1"/>
</dbReference>
<dbReference type="Pfam" id="PF12770">
    <property type="entry name" value="CHAT"/>
    <property type="match status" value="1"/>
</dbReference>
<dbReference type="RefSeq" id="WP_168570382.1">
    <property type="nucleotide sequence ID" value="NZ_CP051167.1"/>
</dbReference>
<dbReference type="AlphaFoldDB" id="A0A6H1U040"/>
<feature type="signal peptide" evidence="2">
    <location>
        <begin position="1"/>
        <end position="33"/>
    </location>
</feature>
<evidence type="ECO:0000313" key="4">
    <source>
        <dbReference type="EMBL" id="QIZ72232.1"/>
    </source>
</evidence>
<keyword evidence="2" id="KW-0732">Signal</keyword>
<feature type="domain" description="CHAT" evidence="3">
    <location>
        <begin position="470"/>
        <end position="751"/>
    </location>
</feature>
<dbReference type="PANTHER" id="PTHR10098:SF108">
    <property type="entry name" value="TETRATRICOPEPTIDE REPEAT PROTEIN 28"/>
    <property type="match status" value="1"/>
</dbReference>
<evidence type="ECO:0000259" key="3">
    <source>
        <dbReference type="Pfam" id="PF12770"/>
    </source>
</evidence>
<proteinExistence type="predicted"/>
<name>A0A6H1U040_9CYAN</name>
<dbReference type="Proteomes" id="UP000500857">
    <property type="component" value="Chromosome"/>
</dbReference>
<evidence type="ECO:0000256" key="1">
    <source>
        <dbReference type="PROSITE-ProRule" id="PRU00339"/>
    </source>
</evidence>
<dbReference type="PROSITE" id="PS50005">
    <property type="entry name" value="TPR"/>
    <property type="match status" value="1"/>
</dbReference>
<dbReference type="PANTHER" id="PTHR10098">
    <property type="entry name" value="RAPSYN-RELATED"/>
    <property type="match status" value="1"/>
</dbReference>
<keyword evidence="1" id="KW-0802">TPR repeat</keyword>
<gene>
    <name evidence="4" type="ORF">HCG48_17980</name>
</gene>
<organism evidence="4 5">
    <name type="scientific">Oxynema aestuarii AP17</name>
    <dbReference type="NCBI Taxonomy" id="2064643"/>
    <lineage>
        <taxon>Bacteria</taxon>
        <taxon>Bacillati</taxon>
        <taxon>Cyanobacteriota</taxon>
        <taxon>Cyanophyceae</taxon>
        <taxon>Oscillatoriophycideae</taxon>
        <taxon>Oscillatoriales</taxon>
        <taxon>Oscillatoriaceae</taxon>
        <taxon>Oxynema</taxon>
        <taxon>Oxynema aestuarii</taxon>
    </lineage>
</organism>
<dbReference type="Pfam" id="PF13424">
    <property type="entry name" value="TPR_12"/>
    <property type="match status" value="2"/>
</dbReference>
<protein>
    <submittedName>
        <fullName evidence="4">CHAT domain-containing protein</fullName>
    </submittedName>
</protein>
<dbReference type="EMBL" id="CP051167">
    <property type="protein sequence ID" value="QIZ72232.1"/>
    <property type="molecule type" value="Genomic_DNA"/>
</dbReference>
<dbReference type="PROSITE" id="PS50293">
    <property type="entry name" value="TPR_REGION"/>
    <property type="match status" value="1"/>
</dbReference>
<dbReference type="InterPro" id="IPR019734">
    <property type="entry name" value="TPR_rpt"/>
</dbReference>
<dbReference type="InterPro" id="IPR024983">
    <property type="entry name" value="CHAT_dom"/>
</dbReference>
<dbReference type="SUPFAM" id="SSF48452">
    <property type="entry name" value="TPR-like"/>
    <property type="match status" value="1"/>
</dbReference>
<dbReference type="InterPro" id="IPR011990">
    <property type="entry name" value="TPR-like_helical_dom_sf"/>
</dbReference>
<evidence type="ECO:0000256" key="2">
    <source>
        <dbReference type="SAM" id="SignalP"/>
    </source>
</evidence>
<evidence type="ECO:0000313" key="5">
    <source>
        <dbReference type="Proteomes" id="UP000500857"/>
    </source>
</evidence>
<dbReference type="SMART" id="SM00028">
    <property type="entry name" value="TPR"/>
    <property type="match status" value="4"/>
</dbReference>
<accession>A0A6H1U040</accession>
<keyword evidence="5" id="KW-1185">Reference proteome</keyword>
<feature type="chain" id="PRO_5026254961" evidence="2">
    <location>
        <begin position="34"/>
        <end position="754"/>
    </location>
</feature>
<dbReference type="KEGG" id="oxy:HCG48_17980"/>